<dbReference type="EMBL" id="CAJVRM010000119">
    <property type="protein sequence ID" value="CAG8974966.1"/>
    <property type="molecule type" value="Genomic_DNA"/>
</dbReference>
<protein>
    <submittedName>
        <fullName evidence="2">Uncharacterized protein</fullName>
    </submittedName>
</protein>
<evidence type="ECO:0000313" key="3">
    <source>
        <dbReference type="Proteomes" id="UP000701801"/>
    </source>
</evidence>
<name>A0A9N9LLY1_9HELO</name>
<comment type="caution">
    <text evidence="2">The sequence shown here is derived from an EMBL/GenBank/DDBJ whole genome shotgun (WGS) entry which is preliminary data.</text>
</comment>
<accession>A0A9N9LLY1</accession>
<evidence type="ECO:0000313" key="2">
    <source>
        <dbReference type="EMBL" id="CAG8974966.1"/>
    </source>
</evidence>
<gene>
    <name evidence="2" type="ORF">HYALB_00012089</name>
</gene>
<reference evidence="2" key="1">
    <citation type="submission" date="2021-07" db="EMBL/GenBank/DDBJ databases">
        <authorList>
            <person name="Durling M."/>
        </authorList>
    </citation>
    <scope>NUCLEOTIDE SEQUENCE</scope>
</reference>
<keyword evidence="3" id="KW-1185">Reference proteome</keyword>
<feature type="region of interest" description="Disordered" evidence="1">
    <location>
        <begin position="47"/>
        <end position="71"/>
    </location>
</feature>
<sequence length="135" mass="15349">MLFGIETSDQVNDMLLSAPFTQYLAQQFASQFVARIRKRRADLLLPPPPQIRDLGVNPSRAKPSHSRDPNLNYIVTEKMTSPLDHPAFNHIPPWVQAKLSPIAITKIKDVYQFVEEECIPAEPLMKQQNASPETR</sequence>
<evidence type="ECO:0000256" key="1">
    <source>
        <dbReference type="SAM" id="MobiDB-lite"/>
    </source>
</evidence>
<proteinExistence type="predicted"/>
<dbReference type="AlphaFoldDB" id="A0A9N9LLY1"/>
<dbReference type="Proteomes" id="UP000701801">
    <property type="component" value="Unassembled WGS sequence"/>
</dbReference>
<organism evidence="2 3">
    <name type="scientific">Hymenoscyphus albidus</name>
    <dbReference type="NCBI Taxonomy" id="595503"/>
    <lineage>
        <taxon>Eukaryota</taxon>
        <taxon>Fungi</taxon>
        <taxon>Dikarya</taxon>
        <taxon>Ascomycota</taxon>
        <taxon>Pezizomycotina</taxon>
        <taxon>Leotiomycetes</taxon>
        <taxon>Helotiales</taxon>
        <taxon>Helotiaceae</taxon>
        <taxon>Hymenoscyphus</taxon>
    </lineage>
</organism>